<dbReference type="InterPro" id="IPR003597">
    <property type="entry name" value="Ig_C1-set"/>
</dbReference>
<dbReference type="InterPro" id="IPR036179">
    <property type="entry name" value="Ig-like_dom_sf"/>
</dbReference>
<dbReference type="InterPro" id="IPR014745">
    <property type="entry name" value="MHC_II_a/b_N"/>
</dbReference>
<dbReference type="PANTHER" id="PTHR19944">
    <property type="entry name" value="MHC CLASS II-RELATED"/>
    <property type="match status" value="1"/>
</dbReference>
<dbReference type="SMART" id="SM00920">
    <property type="entry name" value="MHC_II_alpha"/>
    <property type="match status" value="1"/>
</dbReference>
<evidence type="ECO:0000256" key="1">
    <source>
        <dbReference type="ARBA" id="ARBA00004479"/>
    </source>
</evidence>
<keyword evidence="11" id="KW-0491">MHC II</keyword>
<dbReference type="Pfam" id="PF07654">
    <property type="entry name" value="C1-set"/>
    <property type="match status" value="1"/>
</dbReference>
<dbReference type="Pfam" id="PF00993">
    <property type="entry name" value="MHC_II_alpha"/>
    <property type="match status" value="1"/>
</dbReference>
<keyword evidence="7" id="KW-1064">Adaptive immunity</keyword>
<dbReference type="InterPro" id="IPR013783">
    <property type="entry name" value="Ig-like_fold"/>
</dbReference>
<dbReference type="SUPFAM" id="SSF54452">
    <property type="entry name" value="MHC antigen-recognition domain"/>
    <property type="match status" value="1"/>
</dbReference>
<dbReference type="OMA" id="ACEYATI"/>
<dbReference type="InterPro" id="IPR050160">
    <property type="entry name" value="MHC/Immunoglobulin"/>
</dbReference>
<name>A0A401RUF0_CHIPU</name>
<proteinExistence type="inferred from homology"/>
<keyword evidence="9" id="KW-1015">Disulfide bond</keyword>
<dbReference type="SMART" id="SM00407">
    <property type="entry name" value="IGc1"/>
    <property type="match status" value="1"/>
</dbReference>
<dbReference type="SUPFAM" id="SSF48726">
    <property type="entry name" value="Immunoglobulin"/>
    <property type="match status" value="1"/>
</dbReference>
<evidence type="ECO:0000256" key="10">
    <source>
        <dbReference type="ARBA" id="ARBA00023180"/>
    </source>
</evidence>
<keyword evidence="5" id="KW-0391">Immunity</keyword>
<dbReference type="EMBL" id="BEZZ01002420">
    <property type="protein sequence ID" value="GCC21731.1"/>
    <property type="molecule type" value="Genomic_DNA"/>
</dbReference>
<keyword evidence="3 12" id="KW-0812">Transmembrane</keyword>
<dbReference type="InterPro" id="IPR003006">
    <property type="entry name" value="Ig/MHC_CS"/>
</dbReference>
<evidence type="ECO:0000256" key="3">
    <source>
        <dbReference type="ARBA" id="ARBA00022692"/>
    </source>
</evidence>
<comment type="caution">
    <text evidence="14">The sequence shown here is derived from an EMBL/GenBank/DDBJ whole genome shotgun (WGS) entry which is preliminary data.</text>
</comment>
<dbReference type="OrthoDB" id="8925804at2759"/>
<dbReference type="InterPro" id="IPR011162">
    <property type="entry name" value="MHC_I/II-like_Ag-recog"/>
</dbReference>
<keyword evidence="10" id="KW-0325">Glycoprotein</keyword>
<dbReference type="PANTHER" id="PTHR19944:SF86">
    <property type="entry name" value="HLA CLASS II HISTOCOMPATIBILITY ANTIGEN, DR ALPHA CHAIN"/>
    <property type="match status" value="1"/>
</dbReference>
<dbReference type="Proteomes" id="UP000287033">
    <property type="component" value="Unassembled WGS sequence"/>
</dbReference>
<dbReference type="GO" id="GO:0042613">
    <property type="term" value="C:MHC class II protein complex"/>
    <property type="evidence" value="ECO:0007669"/>
    <property type="project" value="UniProtKB-KW"/>
</dbReference>
<dbReference type="PROSITE" id="PS50835">
    <property type="entry name" value="IG_LIKE"/>
    <property type="match status" value="1"/>
</dbReference>
<gene>
    <name evidence="14" type="ORF">chiPu_0020206</name>
</gene>
<sequence>MNRVPSSSLGCGELSPASGAPITSLNQEACNNIPKRISLSDRHRHALNYLVQERSPDKQFDVEEDGDEVLYMDFNLKKEIGRIPEFQHLAMQGGEAGISADIAIMKQNLNVLKNLSRGSQEPKSAPQIAMYPEEPVEWGQPNTLICLADGFFPPHITMTWKRNSEPVTDEVNITEFYIKQDYSYQRFTYLSFIPNPGDMYSCHVEHEGLQDSTTVFWEPEVPEEQSGPWTVICVLGIILGIISAVVGVILLIKERQRLQAQQHGI</sequence>
<accession>A0A401RUF0</accession>
<dbReference type="Gene3D" id="3.10.320.10">
    <property type="entry name" value="Class II Histocompatibility Antigen, M Beta Chain, Chain B, domain 1"/>
    <property type="match status" value="1"/>
</dbReference>
<keyword evidence="4" id="KW-0732">Signal</keyword>
<dbReference type="CDD" id="cd05767">
    <property type="entry name" value="IgC1_MHC_II_alpha"/>
    <property type="match status" value="1"/>
</dbReference>
<evidence type="ECO:0000259" key="13">
    <source>
        <dbReference type="PROSITE" id="PS50835"/>
    </source>
</evidence>
<evidence type="ECO:0000256" key="8">
    <source>
        <dbReference type="ARBA" id="ARBA00023136"/>
    </source>
</evidence>
<dbReference type="InterPro" id="IPR007110">
    <property type="entry name" value="Ig-like_dom"/>
</dbReference>
<evidence type="ECO:0000256" key="5">
    <source>
        <dbReference type="ARBA" id="ARBA00022859"/>
    </source>
</evidence>
<comment type="similarity">
    <text evidence="2">Belongs to the MHC class II family.</text>
</comment>
<comment type="subcellular location">
    <subcellularLocation>
        <location evidence="1">Membrane</location>
        <topology evidence="1">Single-pass type I membrane protein</topology>
    </subcellularLocation>
</comment>
<evidence type="ECO:0000256" key="11">
    <source>
        <dbReference type="ARBA" id="ARBA00023182"/>
    </source>
</evidence>
<dbReference type="STRING" id="137246.A0A401RUF0"/>
<dbReference type="Gene3D" id="2.60.40.10">
    <property type="entry name" value="Immunoglobulins"/>
    <property type="match status" value="1"/>
</dbReference>
<keyword evidence="6 12" id="KW-1133">Transmembrane helix</keyword>
<evidence type="ECO:0000313" key="14">
    <source>
        <dbReference type="EMBL" id="GCC21731.1"/>
    </source>
</evidence>
<evidence type="ECO:0000256" key="12">
    <source>
        <dbReference type="SAM" id="Phobius"/>
    </source>
</evidence>
<evidence type="ECO:0000256" key="4">
    <source>
        <dbReference type="ARBA" id="ARBA00022729"/>
    </source>
</evidence>
<dbReference type="AlphaFoldDB" id="A0A401RUF0"/>
<evidence type="ECO:0000256" key="6">
    <source>
        <dbReference type="ARBA" id="ARBA00022989"/>
    </source>
</evidence>
<keyword evidence="8 12" id="KW-0472">Membrane</keyword>
<keyword evidence="15" id="KW-1185">Reference proteome</keyword>
<protein>
    <recommendedName>
        <fullName evidence="13">Ig-like domain-containing protein</fullName>
    </recommendedName>
</protein>
<dbReference type="PROSITE" id="PS00290">
    <property type="entry name" value="IG_MHC"/>
    <property type="match status" value="1"/>
</dbReference>
<evidence type="ECO:0000256" key="7">
    <source>
        <dbReference type="ARBA" id="ARBA00023130"/>
    </source>
</evidence>
<dbReference type="InterPro" id="IPR001003">
    <property type="entry name" value="MHC_II_a_N"/>
</dbReference>
<organism evidence="14 15">
    <name type="scientific">Chiloscyllium punctatum</name>
    <name type="common">Brownbanded bambooshark</name>
    <name type="synonym">Hemiscyllium punctatum</name>
    <dbReference type="NCBI Taxonomy" id="137246"/>
    <lineage>
        <taxon>Eukaryota</taxon>
        <taxon>Metazoa</taxon>
        <taxon>Chordata</taxon>
        <taxon>Craniata</taxon>
        <taxon>Vertebrata</taxon>
        <taxon>Chondrichthyes</taxon>
        <taxon>Elasmobranchii</taxon>
        <taxon>Galeomorphii</taxon>
        <taxon>Galeoidea</taxon>
        <taxon>Orectolobiformes</taxon>
        <taxon>Hemiscylliidae</taxon>
        <taxon>Chiloscyllium</taxon>
    </lineage>
</organism>
<feature type="transmembrane region" description="Helical" evidence="12">
    <location>
        <begin position="229"/>
        <end position="252"/>
    </location>
</feature>
<reference evidence="14 15" key="1">
    <citation type="journal article" date="2018" name="Nat. Ecol. Evol.">
        <title>Shark genomes provide insights into elasmobranch evolution and the origin of vertebrates.</title>
        <authorList>
            <person name="Hara Y"/>
            <person name="Yamaguchi K"/>
            <person name="Onimaru K"/>
            <person name="Kadota M"/>
            <person name="Koyanagi M"/>
            <person name="Keeley SD"/>
            <person name="Tatsumi K"/>
            <person name="Tanaka K"/>
            <person name="Motone F"/>
            <person name="Kageyama Y"/>
            <person name="Nozu R"/>
            <person name="Adachi N"/>
            <person name="Nishimura O"/>
            <person name="Nakagawa R"/>
            <person name="Tanegashima C"/>
            <person name="Kiyatake I"/>
            <person name="Matsumoto R"/>
            <person name="Murakumo K"/>
            <person name="Nishida K"/>
            <person name="Terakita A"/>
            <person name="Kuratani S"/>
            <person name="Sato K"/>
            <person name="Hyodo S Kuraku.S."/>
        </authorList>
    </citation>
    <scope>NUCLEOTIDE SEQUENCE [LARGE SCALE GENOMIC DNA]</scope>
</reference>
<evidence type="ECO:0000256" key="2">
    <source>
        <dbReference type="ARBA" id="ARBA00007394"/>
    </source>
</evidence>
<evidence type="ECO:0000313" key="15">
    <source>
        <dbReference type="Proteomes" id="UP000287033"/>
    </source>
</evidence>
<feature type="domain" description="Ig-like" evidence="13">
    <location>
        <begin position="126"/>
        <end position="216"/>
    </location>
</feature>
<dbReference type="GO" id="GO:0002250">
    <property type="term" value="P:adaptive immune response"/>
    <property type="evidence" value="ECO:0007669"/>
    <property type="project" value="UniProtKB-KW"/>
</dbReference>
<evidence type="ECO:0000256" key="9">
    <source>
        <dbReference type="ARBA" id="ARBA00023157"/>
    </source>
</evidence>
<dbReference type="GO" id="GO:0002504">
    <property type="term" value="P:antigen processing and presentation of peptide or polysaccharide antigen via MHC class II"/>
    <property type="evidence" value="ECO:0007669"/>
    <property type="project" value="UniProtKB-KW"/>
</dbReference>